<gene>
    <name evidence="1" type="ORF">QLQ22_05000</name>
</gene>
<sequence>MHVLYRNAEPTDQLRQADKNSTEKSGFEFFGEFVLAEELGDGAGKQEMRNRLISSDRQNKDPTEKALFVFTGGAVLTEELGGEAGQQKCGNARLAPTGR</sequence>
<name>A0ACD4RE68_9BACI</name>
<dbReference type="Proteomes" id="UP001226091">
    <property type="component" value="Chromosome"/>
</dbReference>
<evidence type="ECO:0000313" key="1">
    <source>
        <dbReference type="EMBL" id="WHZ58707.1"/>
    </source>
</evidence>
<organism evidence="1 2">
    <name type="scientific">Metabacillus hrfriensis</name>
    <dbReference type="NCBI Taxonomy" id="3048891"/>
    <lineage>
        <taxon>Bacteria</taxon>
        <taxon>Bacillati</taxon>
        <taxon>Bacillota</taxon>
        <taxon>Bacilli</taxon>
        <taxon>Bacillales</taxon>
        <taxon>Bacillaceae</taxon>
        <taxon>Metabacillus</taxon>
    </lineage>
</organism>
<dbReference type="EMBL" id="CP126116">
    <property type="protein sequence ID" value="WHZ58707.1"/>
    <property type="molecule type" value="Genomic_DNA"/>
</dbReference>
<reference evidence="2" key="1">
    <citation type="journal article" date="2025" name="Aquaculture">
        <title>Assessment of the bioflocculant production and safety properties of Metabacillus hrfriensis sp. nov. based on phenotypic and whole-genome sequencing analysis.</title>
        <authorList>
            <person name="Zhang R."/>
            <person name="Zhao Z."/>
            <person name="Luo L."/>
            <person name="Wang S."/>
            <person name="Guo K."/>
            <person name="Xu W."/>
        </authorList>
    </citation>
    <scope>NUCLEOTIDE SEQUENCE [LARGE SCALE GENOMIC DNA]</scope>
    <source>
        <strain evidence="2">CT-WN-B3</strain>
    </source>
</reference>
<proteinExistence type="predicted"/>
<evidence type="ECO:0000313" key="2">
    <source>
        <dbReference type="Proteomes" id="UP001226091"/>
    </source>
</evidence>
<accession>A0ACD4RE68</accession>
<protein>
    <submittedName>
        <fullName evidence="1">Uncharacterized protein</fullName>
    </submittedName>
</protein>
<keyword evidence="2" id="KW-1185">Reference proteome</keyword>